<proteinExistence type="predicted"/>
<dbReference type="OrthoDB" id="6022628at2759"/>
<gene>
    <name evidence="1" type="ORF">HICCMSTLAB_LOCUS5215</name>
</gene>
<dbReference type="EMBL" id="CAJNRD030001119">
    <property type="protein sequence ID" value="CAG5089381.1"/>
    <property type="molecule type" value="Genomic_DNA"/>
</dbReference>
<sequence length="161" mass="18012">MKLGVPRSKAYGLKPGLIAFTIATRNNEEMQTELMYRKPMITTRGMSSLNTSVHRLKRESPKDSRETIHSGHFMVSDFEAEAQDDEDELAVPVPEEEAVRNTTIAPVGLTPEKLMPKSLIENSLNKLFQCMSLAYSHIKTKYFGCGARGQILEAKTRGCYG</sequence>
<accession>A0A8J2MJ75</accession>
<dbReference type="AlphaFoldDB" id="A0A8J2MJ75"/>
<reference evidence="1" key="1">
    <citation type="submission" date="2021-04" db="EMBL/GenBank/DDBJ databases">
        <authorList>
            <person name="Chebbi M.A.C M."/>
        </authorList>
    </citation>
    <scope>NUCLEOTIDE SEQUENCE</scope>
</reference>
<evidence type="ECO:0000313" key="2">
    <source>
        <dbReference type="Proteomes" id="UP000786811"/>
    </source>
</evidence>
<protein>
    <submittedName>
        <fullName evidence="1">Uncharacterized protein</fullName>
    </submittedName>
</protein>
<keyword evidence="2" id="KW-1185">Reference proteome</keyword>
<comment type="caution">
    <text evidence="1">The sequence shown here is derived from an EMBL/GenBank/DDBJ whole genome shotgun (WGS) entry which is preliminary data.</text>
</comment>
<organism evidence="1 2">
    <name type="scientific">Cotesia congregata</name>
    <name type="common">Parasitoid wasp</name>
    <name type="synonym">Apanteles congregatus</name>
    <dbReference type="NCBI Taxonomy" id="51543"/>
    <lineage>
        <taxon>Eukaryota</taxon>
        <taxon>Metazoa</taxon>
        <taxon>Ecdysozoa</taxon>
        <taxon>Arthropoda</taxon>
        <taxon>Hexapoda</taxon>
        <taxon>Insecta</taxon>
        <taxon>Pterygota</taxon>
        <taxon>Neoptera</taxon>
        <taxon>Endopterygota</taxon>
        <taxon>Hymenoptera</taxon>
        <taxon>Apocrita</taxon>
        <taxon>Ichneumonoidea</taxon>
        <taxon>Braconidae</taxon>
        <taxon>Microgastrinae</taxon>
        <taxon>Cotesia</taxon>
    </lineage>
</organism>
<name>A0A8J2MJ75_COTCN</name>
<evidence type="ECO:0000313" key="1">
    <source>
        <dbReference type="EMBL" id="CAG5089381.1"/>
    </source>
</evidence>
<dbReference type="Proteomes" id="UP000786811">
    <property type="component" value="Unassembled WGS sequence"/>
</dbReference>